<dbReference type="InterPro" id="IPR052158">
    <property type="entry name" value="INH-QAR"/>
</dbReference>
<dbReference type="GO" id="GO:0043565">
    <property type="term" value="F:sequence-specific DNA binding"/>
    <property type="evidence" value="ECO:0007669"/>
    <property type="project" value="InterPro"/>
</dbReference>
<dbReference type="PANTHER" id="PTHR43130">
    <property type="entry name" value="ARAC-FAMILY TRANSCRIPTIONAL REGULATOR"/>
    <property type="match status" value="1"/>
</dbReference>
<name>A0A5M4AUG1_9BACT</name>
<keyword evidence="6" id="KW-1185">Reference proteome</keyword>
<dbReference type="Gene3D" id="1.10.10.60">
    <property type="entry name" value="Homeodomain-like"/>
    <property type="match status" value="2"/>
</dbReference>
<protein>
    <submittedName>
        <fullName evidence="5">Transcriptional regulator</fullName>
    </submittedName>
</protein>
<evidence type="ECO:0000313" key="6">
    <source>
        <dbReference type="Proteomes" id="UP000391834"/>
    </source>
</evidence>
<dbReference type="SUPFAM" id="SSF46689">
    <property type="entry name" value="Homeodomain-like"/>
    <property type="match status" value="2"/>
</dbReference>
<dbReference type="Proteomes" id="UP000391834">
    <property type="component" value="Unassembled WGS sequence"/>
</dbReference>
<dbReference type="AlphaFoldDB" id="A0A5M4AUG1"/>
<dbReference type="InterPro" id="IPR009057">
    <property type="entry name" value="Homeodomain-like_sf"/>
</dbReference>
<organism evidence="5 6">
    <name type="scientific">Prolixibacter bellariivorans</name>
    <dbReference type="NCBI Taxonomy" id="314319"/>
    <lineage>
        <taxon>Bacteria</taxon>
        <taxon>Pseudomonadati</taxon>
        <taxon>Bacteroidota</taxon>
        <taxon>Bacteroidia</taxon>
        <taxon>Marinilabiliales</taxon>
        <taxon>Prolixibacteraceae</taxon>
        <taxon>Prolixibacter</taxon>
    </lineage>
</organism>
<dbReference type="SUPFAM" id="SSF52317">
    <property type="entry name" value="Class I glutamine amidotransferase-like"/>
    <property type="match status" value="1"/>
</dbReference>
<dbReference type="InterPro" id="IPR029062">
    <property type="entry name" value="Class_I_gatase-like"/>
</dbReference>
<reference evidence="5 6" key="1">
    <citation type="submission" date="2019-10" db="EMBL/GenBank/DDBJ databases">
        <title>Prolixibacter strains distinguished by the presence of nitrate reductase genes were adept at nitrate-dependent anaerobic corrosion of metallic iron and carbon steel.</title>
        <authorList>
            <person name="Iino T."/>
            <person name="Shono N."/>
            <person name="Ito K."/>
            <person name="Nakamura R."/>
            <person name="Sueoka K."/>
            <person name="Harayama S."/>
            <person name="Ohkuma M."/>
        </authorList>
    </citation>
    <scope>NUCLEOTIDE SEQUENCE [LARGE SCALE GENOMIC DNA]</scope>
    <source>
        <strain evidence="5 6">JCM 13498</strain>
    </source>
</reference>
<dbReference type="CDD" id="cd03137">
    <property type="entry name" value="GATase1_AraC_1"/>
    <property type="match status" value="1"/>
</dbReference>
<dbReference type="Pfam" id="PF12833">
    <property type="entry name" value="HTH_18"/>
    <property type="match status" value="1"/>
</dbReference>
<sequence length="335" mass="37919">MKKNEKTPVKHIVMVASPNTSLLDVSGPLEVFAKAKQHLPEFTNQPPFVYQLHVVSTTDELQVATSTGLPIICESTLFDFRYPIDTLLIAGYAYRPDMTPAKATIDWLRTHWKNIRRIGSVCTGAYILAEAGLLDGREATTHWNRCQQMTALYPEVRVNPDPIFVKDGPIYTSAGISTGMDLALALVEEDYGREVALYVARMLVLYLKRPGNQSQFSVVLAHQEVDYNPIQTLIEWMPEHLNDALSVEKLAEQVSMSPRNFSRVFTRKMGITPARYIEKLRVETARRRLEESNLSLDEISSECGLGSADTLRRLFLRHLKTSPSVYRQSFQTAIR</sequence>
<proteinExistence type="predicted"/>
<feature type="domain" description="HTH araC/xylS-type" evidence="4">
    <location>
        <begin position="231"/>
        <end position="329"/>
    </location>
</feature>
<dbReference type="GO" id="GO:0003700">
    <property type="term" value="F:DNA-binding transcription factor activity"/>
    <property type="evidence" value="ECO:0007669"/>
    <property type="project" value="InterPro"/>
</dbReference>
<keyword evidence="2" id="KW-0238">DNA-binding</keyword>
<dbReference type="InterPro" id="IPR002818">
    <property type="entry name" value="DJ-1/PfpI"/>
</dbReference>
<evidence type="ECO:0000313" key="5">
    <source>
        <dbReference type="EMBL" id="GET31600.1"/>
    </source>
</evidence>
<evidence type="ECO:0000256" key="3">
    <source>
        <dbReference type="ARBA" id="ARBA00023163"/>
    </source>
</evidence>
<accession>A0A5M4AUG1</accession>
<dbReference type="InterPro" id="IPR018060">
    <property type="entry name" value="HTH_AraC"/>
</dbReference>
<dbReference type="OrthoDB" id="1007602at2"/>
<evidence type="ECO:0000256" key="2">
    <source>
        <dbReference type="ARBA" id="ARBA00023125"/>
    </source>
</evidence>
<evidence type="ECO:0000259" key="4">
    <source>
        <dbReference type="PROSITE" id="PS01124"/>
    </source>
</evidence>
<comment type="caution">
    <text evidence="5">The sequence shown here is derived from an EMBL/GenBank/DDBJ whole genome shotgun (WGS) entry which is preliminary data.</text>
</comment>
<keyword evidence="1" id="KW-0805">Transcription regulation</keyword>
<dbReference type="PROSITE" id="PS00041">
    <property type="entry name" value="HTH_ARAC_FAMILY_1"/>
    <property type="match status" value="1"/>
</dbReference>
<gene>
    <name evidence="5" type="ORF">PbJCM13498_04630</name>
</gene>
<evidence type="ECO:0000256" key="1">
    <source>
        <dbReference type="ARBA" id="ARBA00023015"/>
    </source>
</evidence>
<dbReference type="InterPro" id="IPR018062">
    <property type="entry name" value="HTH_AraC-typ_CS"/>
</dbReference>
<dbReference type="PROSITE" id="PS01124">
    <property type="entry name" value="HTH_ARAC_FAMILY_2"/>
    <property type="match status" value="1"/>
</dbReference>
<dbReference type="EMBL" id="BLAX01000001">
    <property type="protein sequence ID" value="GET31600.1"/>
    <property type="molecule type" value="Genomic_DNA"/>
</dbReference>
<dbReference type="Pfam" id="PF01965">
    <property type="entry name" value="DJ-1_PfpI"/>
    <property type="match status" value="1"/>
</dbReference>
<dbReference type="Gene3D" id="3.40.50.880">
    <property type="match status" value="1"/>
</dbReference>
<dbReference type="SMART" id="SM00342">
    <property type="entry name" value="HTH_ARAC"/>
    <property type="match status" value="1"/>
</dbReference>
<keyword evidence="3" id="KW-0804">Transcription</keyword>
<dbReference type="PANTHER" id="PTHR43130:SF3">
    <property type="entry name" value="HTH-TYPE TRANSCRIPTIONAL REGULATOR RV1931C"/>
    <property type="match status" value="1"/>
</dbReference>
<dbReference type="RefSeq" id="WP_025863780.1">
    <property type="nucleotide sequence ID" value="NZ_BLAX01000001.1"/>
</dbReference>